<dbReference type="EMBL" id="BAAAFA010000009">
    <property type="protein sequence ID" value="GAA0820854.1"/>
    <property type="molecule type" value="Genomic_DNA"/>
</dbReference>
<comment type="caution">
    <text evidence="2">The sequence shown here is derived from an EMBL/GenBank/DDBJ whole genome shotgun (WGS) entry which is preliminary data.</text>
</comment>
<gene>
    <name evidence="2" type="ORF">GCM10009111_26970</name>
</gene>
<evidence type="ECO:0000256" key="1">
    <source>
        <dbReference type="SAM" id="Phobius"/>
    </source>
</evidence>
<name>A0ABN1L9C0_9GAMM</name>
<feature type="transmembrane region" description="Helical" evidence="1">
    <location>
        <begin position="12"/>
        <end position="29"/>
    </location>
</feature>
<evidence type="ECO:0000313" key="3">
    <source>
        <dbReference type="Proteomes" id="UP001500021"/>
    </source>
</evidence>
<dbReference type="RefSeq" id="WP_343818092.1">
    <property type="nucleotide sequence ID" value="NZ_BAAAFA010000009.1"/>
</dbReference>
<feature type="transmembrane region" description="Helical" evidence="1">
    <location>
        <begin position="35"/>
        <end position="55"/>
    </location>
</feature>
<accession>A0ABN1L9C0</accession>
<sequence length="95" mass="10598">MERKNTKIQRSALLIKGFMALVMFTLAINTYKTNVIDFGAVAGAIGILAMLRGFLASPSLLSMPLKHWLESNHKISRESYLYFSLAFILIVVSGF</sequence>
<keyword evidence="3" id="KW-1185">Reference proteome</keyword>
<organism evidence="2 3">
    <name type="scientific">Colwellia asteriadis</name>
    <dbReference type="NCBI Taxonomy" id="517723"/>
    <lineage>
        <taxon>Bacteria</taxon>
        <taxon>Pseudomonadati</taxon>
        <taxon>Pseudomonadota</taxon>
        <taxon>Gammaproteobacteria</taxon>
        <taxon>Alteromonadales</taxon>
        <taxon>Colwelliaceae</taxon>
        <taxon>Colwellia</taxon>
    </lineage>
</organism>
<feature type="transmembrane region" description="Helical" evidence="1">
    <location>
        <begin position="75"/>
        <end position="94"/>
    </location>
</feature>
<keyword evidence="1" id="KW-1133">Transmembrane helix</keyword>
<protein>
    <submittedName>
        <fullName evidence="2">Uncharacterized protein</fullName>
    </submittedName>
</protein>
<reference evidence="2 3" key="1">
    <citation type="journal article" date="2019" name="Int. J. Syst. Evol. Microbiol.">
        <title>The Global Catalogue of Microorganisms (GCM) 10K type strain sequencing project: providing services to taxonomists for standard genome sequencing and annotation.</title>
        <authorList>
            <consortium name="The Broad Institute Genomics Platform"/>
            <consortium name="The Broad Institute Genome Sequencing Center for Infectious Disease"/>
            <person name="Wu L."/>
            <person name="Ma J."/>
        </authorList>
    </citation>
    <scope>NUCLEOTIDE SEQUENCE [LARGE SCALE GENOMIC DNA]</scope>
    <source>
        <strain evidence="2 3">JCM 15608</strain>
    </source>
</reference>
<proteinExistence type="predicted"/>
<keyword evidence="1" id="KW-0812">Transmembrane</keyword>
<keyword evidence="1" id="KW-0472">Membrane</keyword>
<evidence type="ECO:0000313" key="2">
    <source>
        <dbReference type="EMBL" id="GAA0820854.1"/>
    </source>
</evidence>
<dbReference type="Proteomes" id="UP001500021">
    <property type="component" value="Unassembled WGS sequence"/>
</dbReference>